<dbReference type="Proteomes" id="UP001143463">
    <property type="component" value="Unassembled WGS sequence"/>
</dbReference>
<feature type="binding site" evidence="15">
    <location>
        <position position="447"/>
    </location>
    <ligand>
        <name>Mg(2+)</name>
        <dbReference type="ChEBI" id="CHEBI:18420"/>
    </ligand>
</feature>
<dbReference type="PROSITE" id="PS00886">
    <property type="entry name" value="ILVD_EDD_1"/>
    <property type="match status" value="1"/>
</dbReference>
<dbReference type="HAMAP" id="MF_00012">
    <property type="entry name" value="IlvD"/>
    <property type="match status" value="1"/>
</dbReference>
<dbReference type="GO" id="GO:0051537">
    <property type="term" value="F:2 iron, 2 sulfur cluster binding"/>
    <property type="evidence" value="ECO:0007669"/>
    <property type="project" value="UniProtKB-UniRule"/>
</dbReference>
<evidence type="ECO:0000256" key="5">
    <source>
        <dbReference type="ARBA" id="ARBA00022723"/>
    </source>
</evidence>
<comment type="subunit">
    <text evidence="15">Homodimer.</text>
</comment>
<organism evidence="18 19">
    <name type="scientific">Pseudonocardia halophobica</name>
    <dbReference type="NCBI Taxonomy" id="29401"/>
    <lineage>
        <taxon>Bacteria</taxon>
        <taxon>Bacillati</taxon>
        <taxon>Actinomycetota</taxon>
        <taxon>Actinomycetes</taxon>
        <taxon>Pseudonocardiales</taxon>
        <taxon>Pseudonocardiaceae</taxon>
        <taxon>Pseudonocardia</taxon>
    </lineage>
</organism>
<evidence type="ECO:0000256" key="15">
    <source>
        <dbReference type="HAMAP-Rule" id="MF_00012"/>
    </source>
</evidence>
<protein>
    <recommendedName>
        <fullName evidence="14 15">Dihydroxy-acid dehydratase</fullName>
        <shortName evidence="15">DAD</shortName>
        <ecNumber evidence="14 15">4.2.1.9</ecNumber>
    </recommendedName>
</protein>
<comment type="cofactor">
    <cofactor evidence="1 15">
        <name>Mg(2+)</name>
        <dbReference type="ChEBI" id="CHEBI:18420"/>
    </cofactor>
</comment>
<comment type="catalytic activity">
    <reaction evidence="11">
        <text>(2R)-2,3-dihydroxy-3-methylbutanoate = 3-methyl-2-oxobutanoate + H2O</text>
        <dbReference type="Rhea" id="RHEA:24809"/>
        <dbReference type="ChEBI" id="CHEBI:11851"/>
        <dbReference type="ChEBI" id="CHEBI:15377"/>
        <dbReference type="ChEBI" id="CHEBI:49072"/>
        <dbReference type="EC" id="4.2.1.9"/>
    </reaction>
    <physiologicalReaction direction="left-to-right" evidence="11">
        <dbReference type="Rhea" id="RHEA:24810"/>
    </physiologicalReaction>
</comment>
<dbReference type="NCBIfam" id="TIGR00110">
    <property type="entry name" value="ilvD"/>
    <property type="match status" value="1"/>
</dbReference>
<dbReference type="InterPro" id="IPR042096">
    <property type="entry name" value="Dihydro-acid_dehy_C"/>
</dbReference>
<dbReference type="InterPro" id="IPR037237">
    <property type="entry name" value="IlvD/EDD_N"/>
</dbReference>
<feature type="binding site" evidence="15">
    <location>
        <position position="51"/>
    </location>
    <ligand>
        <name>[2Fe-2S] cluster</name>
        <dbReference type="ChEBI" id="CHEBI:190135"/>
    </ligand>
</feature>
<keyword evidence="4 15" id="KW-0001">2Fe-2S</keyword>
<evidence type="ECO:0000313" key="19">
    <source>
        <dbReference type="Proteomes" id="UP001143463"/>
    </source>
</evidence>
<evidence type="ECO:0000259" key="16">
    <source>
        <dbReference type="Pfam" id="PF00920"/>
    </source>
</evidence>
<comment type="function">
    <text evidence="15">Functions in the biosynthesis of branched-chain amino acids. Catalyzes the dehydration of (2R,3R)-2,3-dihydroxy-3-methylpentanoate (2,3-dihydroxy-3-methylvalerate) into 2-oxo-3-methylpentanoate (2-oxo-3-methylvalerate) and of (2R)-2,3-dihydroxy-3-methylbutanoate (2,3-dihydroxyisovalerate) into 2-oxo-3-methylbutanoate (2-oxoisovalerate), the penultimate precursor to L-isoleucine and L-valine, respectively.</text>
</comment>
<keyword evidence="19" id="KW-1185">Reference proteome</keyword>
<dbReference type="GO" id="GO:0000287">
    <property type="term" value="F:magnesium ion binding"/>
    <property type="evidence" value="ECO:0007669"/>
    <property type="project" value="UniProtKB-UniRule"/>
</dbReference>
<dbReference type="Pfam" id="PF00920">
    <property type="entry name" value="ILVD_EDD_N"/>
    <property type="match status" value="1"/>
</dbReference>
<evidence type="ECO:0000256" key="3">
    <source>
        <dbReference type="ARBA" id="ARBA00022605"/>
    </source>
</evidence>
<dbReference type="RefSeq" id="WP_037051942.1">
    <property type="nucleotide sequence ID" value="NZ_BAAAUZ010000019.1"/>
</dbReference>
<reference evidence="18" key="1">
    <citation type="journal article" date="2014" name="Int. J. Syst. Evol. Microbiol.">
        <title>Complete genome sequence of Corynebacterium casei LMG S-19264T (=DSM 44701T), isolated from a smear-ripened cheese.</title>
        <authorList>
            <consortium name="US DOE Joint Genome Institute (JGI-PGF)"/>
            <person name="Walter F."/>
            <person name="Albersmeier A."/>
            <person name="Kalinowski J."/>
            <person name="Ruckert C."/>
        </authorList>
    </citation>
    <scope>NUCLEOTIDE SEQUENCE</scope>
    <source>
        <strain evidence="18">VKM Ac-1069</strain>
    </source>
</reference>
<feature type="binding site" evidence="15">
    <location>
        <position position="125"/>
    </location>
    <ligand>
        <name>Mg(2+)</name>
        <dbReference type="ChEBI" id="CHEBI:18420"/>
    </ligand>
</feature>
<keyword evidence="7 15" id="KW-0408">Iron</keyword>
<keyword evidence="3 15" id="KW-0028">Amino-acid biosynthesis</keyword>
<dbReference type="EMBL" id="BSFQ01000046">
    <property type="protein sequence ID" value="GLL15410.1"/>
    <property type="molecule type" value="Genomic_DNA"/>
</dbReference>
<evidence type="ECO:0000256" key="8">
    <source>
        <dbReference type="ARBA" id="ARBA00023014"/>
    </source>
</evidence>
<feature type="domain" description="Dihydroxy-acid/6-phosphogluconate dehydratase C-terminal" evidence="17">
    <location>
        <begin position="366"/>
        <end position="554"/>
    </location>
</feature>
<evidence type="ECO:0000256" key="9">
    <source>
        <dbReference type="ARBA" id="ARBA00023239"/>
    </source>
</evidence>
<dbReference type="Pfam" id="PF24877">
    <property type="entry name" value="ILV_EDD_C"/>
    <property type="match status" value="1"/>
</dbReference>
<evidence type="ECO:0000256" key="12">
    <source>
        <dbReference type="ARBA" id="ARBA00029436"/>
    </source>
</evidence>
<accession>A0A9W6UB49</accession>
<evidence type="ECO:0000256" key="1">
    <source>
        <dbReference type="ARBA" id="ARBA00001946"/>
    </source>
</evidence>
<dbReference type="SUPFAM" id="SSF143975">
    <property type="entry name" value="IlvD/EDD N-terminal domain-like"/>
    <property type="match status" value="1"/>
</dbReference>
<dbReference type="Gene3D" id="3.50.30.80">
    <property type="entry name" value="IlvD/EDD C-terminal domain-like"/>
    <property type="match status" value="1"/>
</dbReference>
<evidence type="ECO:0000256" key="7">
    <source>
        <dbReference type="ARBA" id="ARBA00023004"/>
    </source>
</evidence>
<dbReference type="PANTHER" id="PTHR21000">
    <property type="entry name" value="DIHYDROXY-ACID DEHYDRATASE DAD"/>
    <property type="match status" value="1"/>
</dbReference>
<comment type="caution">
    <text evidence="18">The sequence shown here is derived from an EMBL/GenBank/DDBJ whole genome shotgun (WGS) entry which is preliminary data.</text>
</comment>
<feature type="domain" description="Dihydroxy-acid/6-phosphogluconate dehydratase N-terminal" evidence="16">
    <location>
        <begin position="36"/>
        <end position="353"/>
    </location>
</feature>
<dbReference type="EC" id="4.2.1.9" evidence="14 15"/>
<keyword evidence="8 15" id="KW-0411">Iron-sulfur</keyword>
<evidence type="ECO:0000256" key="13">
    <source>
        <dbReference type="ARBA" id="ARBA00029437"/>
    </source>
</evidence>
<dbReference type="GO" id="GO:0004160">
    <property type="term" value="F:dihydroxy-acid dehydratase activity"/>
    <property type="evidence" value="ECO:0007669"/>
    <property type="project" value="UniProtKB-UniRule"/>
</dbReference>
<feature type="binding site" evidence="15">
    <location>
        <position position="83"/>
    </location>
    <ligand>
        <name>Mg(2+)</name>
        <dbReference type="ChEBI" id="CHEBI:18420"/>
    </ligand>
</feature>
<dbReference type="PANTHER" id="PTHR21000:SF5">
    <property type="entry name" value="DIHYDROXY-ACID DEHYDRATASE, MITOCHONDRIAL"/>
    <property type="match status" value="1"/>
</dbReference>
<dbReference type="AlphaFoldDB" id="A0A9W6UB49"/>
<keyword evidence="10 15" id="KW-0100">Branched-chain amino acid biosynthesis</keyword>
<comment type="pathway">
    <text evidence="13 15">Amino-acid biosynthesis; L-isoleucine biosynthesis; L-isoleucine from 2-oxobutanoate: step 3/4.</text>
</comment>
<comment type="cofactor">
    <cofactor evidence="15">
        <name>[2Fe-2S] cluster</name>
        <dbReference type="ChEBI" id="CHEBI:190135"/>
    </cofactor>
    <text evidence="15">Binds 1 [2Fe-2S] cluster per subunit. This cluster acts as a Lewis acid cofactor.</text>
</comment>
<proteinExistence type="inferred from homology"/>
<keyword evidence="9 15" id="KW-0456">Lyase</keyword>
<evidence type="ECO:0000256" key="2">
    <source>
        <dbReference type="ARBA" id="ARBA00006486"/>
    </source>
</evidence>
<dbReference type="NCBIfam" id="NF002068">
    <property type="entry name" value="PRK00911.1"/>
    <property type="match status" value="1"/>
</dbReference>
<dbReference type="InterPro" id="IPR050165">
    <property type="entry name" value="DHAD_IlvD/Edd"/>
</dbReference>
<evidence type="ECO:0000256" key="11">
    <source>
        <dbReference type="ARBA" id="ARBA00029304"/>
    </source>
</evidence>
<dbReference type="PROSITE" id="PS00887">
    <property type="entry name" value="ILVD_EDD_2"/>
    <property type="match status" value="1"/>
</dbReference>
<comment type="catalytic activity">
    <reaction evidence="15">
        <text>(2R,3R)-2,3-dihydroxy-3-methylpentanoate = (S)-3-methyl-2-oxopentanoate + H2O</text>
        <dbReference type="Rhea" id="RHEA:27694"/>
        <dbReference type="ChEBI" id="CHEBI:15377"/>
        <dbReference type="ChEBI" id="CHEBI:35146"/>
        <dbReference type="ChEBI" id="CHEBI:49258"/>
        <dbReference type="EC" id="4.2.1.9"/>
    </reaction>
</comment>
<gene>
    <name evidence="18" type="primary">ilvD_2</name>
    <name evidence="15" type="synonym">ilvD</name>
    <name evidence="18" type="ORF">GCM10017577_65600</name>
</gene>
<keyword evidence="6 15" id="KW-0460">Magnesium</keyword>
<dbReference type="InterPro" id="IPR000581">
    <property type="entry name" value="ILV_EDD_N"/>
</dbReference>
<evidence type="ECO:0000259" key="17">
    <source>
        <dbReference type="Pfam" id="PF24877"/>
    </source>
</evidence>
<evidence type="ECO:0000313" key="18">
    <source>
        <dbReference type="EMBL" id="GLL15410.1"/>
    </source>
</evidence>
<dbReference type="SUPFAM" id="SSF52016">
    <property type="entry name" value="LeuD/IlvD-like"/>
    <property type="match status" value="1"/>
</dbReference>
<evidence type="ECO:0000256" key="10">
    <source>
        <dbReference type="ARBA" id="ARBA00023304"/>
    </source>
</evidence>
<dbReference type="InterPro" id="IPR020558">
    <property type="entry name" value="DiOHA_6PGluconate_deHydtase_CS"/>
</dbReference>
<feature type="active site" description="Proton acceptor" evidence="15">
    <location>
        <position position="473"/>
    </location>
</feature>
<dbReference type="InterPro" id="IPR056740">
    <property type="entry name" value="ILV_EDD_C"/>
</dbReference>
<sequence>MPDLKPRSHQVTDGIERTAARGMLRAVGMRDADFAKPQIGIASSWNEITPCNLSLQRLAQAAKEGVHRAGGYPMEFGTISVSDGISMGHVGMHYSLVSREIIADSVETVVEAERLDGTVLLAGCDKSLPGMLMAAARLDLAGVFVYAGSILPGHVDGREVNIADAFEAVGACARGLISREELVEIERAICPGEGACGGMYTANTMASAAEALGMALPGSASPPAVDRRRDGIARASGEAVVGLLEKGITARQILTREAFENAIAVVLAFGGSTNAVLHLLAIAAEAGVPLELDDFNRIGERVPHLADVKPFGAHVMSTVDQVGGVPVVMKALLDAGLLHGDALTCTGRTVAENLAEIDPPGLDGTVIRDLSDPIHPTGGLTILRGSLAPDGAVVKSAGFDAAEFRGRARVFDGEQGALDAVTDGTVVPGDVVVIRYEGPRGGPGMREMLAVTGMIKGAGLGKEVLLVTDGRFSGATTGLCIGHVAPEATDGGPIALVQDGDPIVLNMATKTLDLDVSEEELEKRRTDWTPRDPGRRRGVLAKYARLVGSAAQGAVCSQD</sequence>
<dbReference type="GO" id="GO:0009097">
    <property type="term" value="P:isoleucine biosynthetic process"/>
    <property type="evidence" value="ECO:0007669"/>
    <property type="project" value="UniProtKB-UniRule"/>
</dbReference>
<dbReference type="FunFam" id="3.50.30.80:FF:000001">
    <property type="entry name" value="Dihydroxy-acid dehydratase"/>
    <property type="match status" value="1"/>
</dbReference>
<dbReference type="InterPro" id="IPR004404">
    <property type="entry name" value="DihydroxyA_deHydtase"/>
</dbReference>
<dbReference type="GO" id="GO:0009099">
    <property type="term" value="P:L-valine biosynthetic process"/>
    <property type="evidence" value="ECO:0007669"/>
    <property type="project" value="UniProtKB-UniRule"/>
</dbReference>
<evidence type="ECO:0000256" key="6">
    <source>
        <dbReference type="ARBA" id="ARBA00022842"/>
    </source>
</evidence>
<comment type="pathway">
    <text evidence="12 15">Amino-acid biosynthesis; L-valine biosynthesis; L-valine from pyruvate: step 3/4.</text>
</comment>
<comment type="similarity">
    <text evidence="2 15">Belongs to the IlvD/Edd family.</text>
</comment>
<comment type="caution">
    <text evidence="15">Lacks conserved residue(s) required for the propagation of feature annotation.</text>
</comment>
<evidence type="ECO:0000256" key="14">
    <source>
        <dbReference type="ARBA" id="ARBA00029490"/>
    </source>
</evidence>
<feature type="modified residue" description="N6-carboxylysine" evidence="15">
    <location>
        <position position="126"/>
    </location>
</feature>
<name>A0A9W6UB49_9PSEU</name>
<evidence type="ECO:0000256" key="4">
    <source>
        <dbReference type="ARBA" id="ARBA00022714"/>
    </source>
</evidence>
<keyword evidence="5 15" id="KW-0479">Metal-binding</keyword>
<feature type="binding site" description="via carbamate group" evidence="15">
    <location>
        <position position="126"/>
    </location>
    <ligand>
        <name>Mg(2+)</name>
        <dbReference type="ChEBI" id="CHEBI:18420"/>
    </ligand>
</feature>
<reference evidence="18" key="2">
    <citation type="submission" date="2023-01" db="EMBL/GenBank/DDBJ databases">
        <authorList>
            <person name="Sun Q."/>
            <person name="Evtushenko L."/>
        </authorList>
    </citation>
    <scope>NUCLEOTIDE SEQUENCE</scope>
    <source>
        <strain evidence="18">VKM Ac-1069</strain>
    </source>
</reference>